<gene>
    <name evidence="2" type="ORF">CD039_07825</name>
</gene>
<dbReference type="Proteomes" id="UP000242712">
    <property type="component" value="Unassembled WGS sequence"/>
</dbReference>
<organism evidence="2 3">
    <name type="scientific">Staphylococcus argensis</name>
    <dbReference type="NCBI Taxonomy" id="1607738"/>
    <lineage>
        <taxon>Bacteria</taxon>
        <taxon>Bacillati</taxon>
        <taxon>Bacillota</taxon>
        <taxon>Bacilli</taxon>
        <taxon>Bacillales</taxon>
        <taxon>Staphylococcaceae</taxon>
        <taxon>Staphylococcus</taxon>
    </lineage>
</organism>
<dbReference type="Gene3D" id="3.40.630.30">
    <property type="match status" value="1"/>
</dbReference>
<dbReference type="CDD" id="cd04301">
    <property type="entry name" value="NAT_SF"/>
    <property type="match status" value="1"/>
</dbReference>
<keyword evidence="3" id="KW-1185">Reference proteome</keyword>
<evidence type="ECO:0000313" key="3">
    <source>
        <dbReference type="Proteomes" id="UP000242712"/>
    </source>
</evidence>
<evidence type="ECO:0000313" key="2">
    <source>
        <dbReference type="EMBL" id="POA08889.1"/>
    </source>
</evidence>
<dbReference type="OrthoDB" id="9775804at2"/>
<keyword evidence="2" id="KW-0808">Transferase</keyword>
<feature type="domain" description="N-acetyltransferase" evidence="1">
    <location>
        <begin position="1"/>
        <end position="133"/>
    </location>
</feature>
<sequence length="133" mass="14840">MIHLKHEPPEPKAYCDLRKVAGMSTKSLAAARKGLPNALFTVALYSEQQLISLGRVIGDGGTALQVVDIVVHPKYQGRGYGKLIMREVMHYIGRIAEAGTYVSLMADYPADELYRQFAFDYTEPHSAGMFKKY</sequence>
<protein>
    <submittedName>
        <fullName evidence="2">GNAT family N-acetyltransferase</fullName>
    </submittedName>
</protein>
<dbReference type="AlphaFoldDB" id="A0A2K4FC13"/>
<proteinExistence type="predicted"/>
<accession>A0A2K4FC13</accession>
<dbReference type="InterPro" id="IPR016181">
    <property type="entry name" value="Acyl_CoA_acyltransferase"/>
</dbReference>
<reference evidence="2 3" key="1">
    <citation type="submission" date="2017-08" db="EMBL/GenBank/DDBJ databases">
        <title>Draft genome sequences of 64 type strains of genus Staph aureus.</title>
        <authorList>
            <person name="Cole K."/>
            <person name="Golubchik T."/>
            <person name="Russell J."/>
            <person name="Foster D."/>
            <person name="Llewelyn M."/>
            <person name="Wilson D."/>
            <person name="Crook D."/>
            <person name="Paul J."/>
        </authorList>
    </citation>
    <scope>NUCLEOTIDE SEQUENCE [LARGE SCALE GENOMIC DNA]</scope>
    <source>
        <strain evidence="2 3">DSM 29875</strain>
    </source>
</reference>
<dbReference type="InterPro" id="IPR000182">
    <property type="entry name" value="GNAT_dom"/>
</dbReference>
<dbReference type="GeneID" id="98298258"/>
<dbReference type="RefSeq" id="WP_103371848.1">
    <property type="nucleotide sequence ID" value="NZ_CBCRVO010000003.1"/>
</dbReference>
<dbReference type="PANTHER" id="PTHR43233">
    <property type="entry name" value="FAMILY N-ACETYLTRANSFERASE, PUTATIVE (AFU_ORTHOLOGUE AFUA_6G03350)-RELATED"/>
    <property type="match status" value="1"/>
</dbReference>
<dbReference type="SUPFAM" id="SSF55729">
    <property type="entry name" value="Acyl-CoA N-acyltransferases (Nat)"/>
    <property type="match status" value="1"/>
</dbReference>
<comment type="caution">
    <text evidence="2">The sequence shown here is derived from an EMBL/GenBank/DDBJ whole genome shotgun (WGS) entry which is preliminary data.</text>
</comment>
<dbReference type="Pfam" id="PF13508">
    <property type="entry name" value="Acetyltransf_7"/>
    <property type="match status" value="1"/>
</dbReference>
<dbReference type="PANTHER" id="PTHR43233:SF1">
    <property type="entry name" value="FAMILY N-ACETYLTRANSFERASE, PUTATIVE (AFU_ORTHOLOGUE AFUA_6G03350)-RELATED"/>
    <property type="match status" value="1"/>
</dbReference>
<evidence type="ECO:0000259" key="1">
    <source>
        <dbReference type="PROSITE" id="PS51186"/>
    </source>
</evidence>
<dbReference type="GO" id="GO:0016747">
    <property type="term" value="F:acyltransferase activity, transferring groups other than amino-acyl groups"/>
    <property type="evidence" value="ECO:0007669"/>
    <property type="project" value="InterPro"/>
</dbReference>
<name>A0A2K4FC13_9STAP</name>
<dbReference type="EMBL" id="PPPX01000011">
    <property type="protein sequence ID" value="POA08889.1"/>
    <property type="molecule type" value="Genomic_DNA"/>
</dbReference>
<dbReference type="InterPro" id="IPR053144">
    <property type="entry name" value="Acetyltransferase_Butenolide"/>
</dbReference>
<dbReference type="PROSITE" id="PS51186">
    <property type="entry name" value="GNAT"/>
    <property type="match status" value="1"/>
</dbReference>